<dbReference type="PRINTS" id="PR00411">
    <property type="entry name" value="PNDRDTASEI"/>
</dbReference>
<dbReference type="InParanoid" id="A0A545AWN0"/>
<name>A0A545AWN0_9ACTN</name>
<keyword evidence="6" id="KW-1185">Reference proteome</keyword>
<organism evidence="5 6">
    <name type="scientific">Cryptosporangium phraense</name>
    <dbReference type="NCBI Taxonomy" id="2593070"/>
    <lineage>
        <taxon>Bacteria</taxon>
        <taxon>Bacillati</taxon>
        <taxon>Actinomycetota</taxon>
        <taxon>Actinomycetes</taxon>
        <taxon>Cryptosporangiales</taxon>
        <taxon>Cryptosporangiaceae</taxon>
        <taxon>Cryptosporangium</taxon>
    </lineage>
</organism>
<dbReference type="GO" id="GO:0004499">
    <property type="term" value="F:N,N-dimethylaniline monooxygenase activity"/>
    <property type="evidence" value="ECO:0007669"/>
    <property type="project" value="InterPro"/>
</dbReference>
<dbReference type="PANTHER" id="PTHR42877">
    <property type="entry name" value="L-ORNITHINE N(5)-MONOOXYGENASE-RELATED"/>
    <property type="match status" value="1"/>
</dbReference>
<dbReference type="InterPro" id="IPR020946">
    <property type="entry name" value="Flavin_mOase-like"/>
</dbReference>
<evidence type="ECO:0000313" key="5">
    <source>
        <dbReference type="EMBL" id="TQS45736.1"/>
    </source>
</evidence>
<dbReference type="Proteomes" id="UP000317982">
    <property type="component" value="Unassembled WGS sequence"/>
</dbReference>
<dbReference type="InterPro" id="IPR036188">
    <property type="entry name" value="FAD/NAD-bd_sf"/>
</dbReference>
<dbReference type="GO" id="GO:0050660">
    <property type="term" value="F:flavin adenine dinucleotide binding"/>
    <property type="evidence" value="ECO:0007669"/>
    <property type="project" value="InterPro"/>
</dbReference>
<accession>A0A545AWN0</accession>
<evidence type="ECO:0000256" key="2">
    <source>
        <dbReference type="ARBA" id="ARBA00022630"/>
    </source>
</evidence>
<evidence type="ECO:0000256" key="4">
    <source>
        <dbReference type="ARBA" id="ARBA00023002"/>
    </source>
</evidence>
<dbReference type="PANTHER" id="PTHR42877:SF4">
    <property type="entry name" value="FAD_NAD(P)-BINDING DOMAIN-CONTAINING PROTEIN-RELATED"/>
    <property type="match status" value="1"/>
</dbReference>
<reference evidence="5 6" key="1">
    <citation type="submission" date="2019-07" db="EMBL/GenBank/DDBJ databases">
        <title>Cryptosporangium phraense sp. nov., isolated from plant litter.</title>
        <authorList>
            <person name="Suriyachadkun C."/>
        </authorList>
    </citation>
    <scope>NUCLEOTIDE SEQUENCE [LARGE SCALE GENOMIC DNA]</scope>
    <source>
        <strain evidence="5 6">A-T 5661</strain>
    </source>
</reference>
<dbReference type="Pfam" id="PF00743">
    <property type="entry name" value="FMO-like"/>
    <property type="match status" value="1"/>
</dbReference>
<dbReference type="AlphaFoldDB" id="A0A545AWN0"/>
<comment type="caution">
    <text evidence="5">The sequence shown here is derived from an EMBL/GenBank/DDBJ whole genome shotgun (WGS) entry which is preliminary data.</text>
</comment>
<gene>
    <name evidence="5" type="ORF">FL583_08475</name>
</gene>
<dbReference type="SUPFAM" id="SSF51905">
    <property type="entry name" value="FAD/NAD(P)-binding domain"/>
    <property type="match status" value="2"/>
</dbReference>
<dbReference type="FunCoup" id="A0A545AWN0">
    <property type="interactions" value="74"/>
</dbReference>
<dbReference type="GO" id="GO:0050661">
    <property type="term" value="F:NADP binding"/>
    <property type="evidence" value="ECO:0007669"/>
    <property type="project" value="InterPro"/>
</dbReference>
<sequence length="522" mass="57196">MALDSNRAERQHTYGQDCIFLGSASTAGGEDVPDELPAEVRVLVVGAGCGGLAVAAHLRAAGYRSAGDLLIIEKADEVGGTWRDNTYPECACDVQSVLYSFSFAPNPDWPNSYGRQPDILRYLIRTTRESGLIDHIRFGCELVDAVWDGTHWVATTSQGTVRAQVLVAATGALSAPRLPDLPGIGTFAGQAFHSARWDHSVPLAGRRVGVVGTGASAVQFVPAIAPEVGRLTVFQRTPGWVLPRGDRPYVAGERALYRRWPITQKISRGTTYVYRESMVVGMAHVPRALPAFQLVAETHLKRQVRDPELREKLRPPFQIGCKRALLSDDWFPALQRPNVELVTAAAAEVTPTGVVDATGRGHDLDVLIFGTGFTPTEPPVARLLTGSAGRSLAETWDGSPRAHLGITVHGFPNLFLMYGPNTNLGHSSIIYMLESQARYVVDAVRTLDRGRLASVEVRAEVESAGADAMQRQLAHSVWNTGGCASWYLDRNGRNSVMWPTFTWRYRQRTRRFDLDSYHLKAV</sequence>
<dbReference type="OrthoDB" id="5168853at2"/>
<evidence type="ECO:0000256" key="1">
    <source>
        <dbReference type="ARBA" id="ARBA00010139"/>
    </source>
</evidence>
<keyword evidence="4" id="KW-0560">Oxidoreductase</keyword>
<protein>
    <submittedName>
        <fullName evidence="5">NAD(P)/FAD-dependent oxidoreductase</fullName>
    </submittedName>
</protein>
<comment type="similarity">
    <text evidence="1">Belongs to the FAD-binding monooxygenase family.</text>
</comment>
<proteinExistence type="inferred from homology"/>
<dbReference type="InterPro" id="IPR051209">
    <property type="entry name" value="FAD-bind_Monooxygenase_sf"/>
</dbReference>
<dbReference type="Gene3D" id="3.50.50.60">
    <property type="entry name" value="FAD/NAD(P)-binding domain"/>
    <property type="match status" value="2"/>
</dbReference>
<evidence type="ECO:0000256" key="3">
    <source>
        <dbReference type="ARBA" id="ARBA00022827"/>
    </source>
</evidence>
<dbReference type="EMBL" id="VIRS01000004">
    <property type="protein sequence ID" value="TQS45736.1"/>
    <property type="molecule type" value="Genomic_DNA"/>
</dbReference>
<evidence type="ECO:0000313" key="6">
    <source>
        <dbReference type="Proteomes" id="UP000317982"/>
    </source>
</evidence>
<keyword evidence="3" id="KW-0274">FAD</keyword>
<keyword evidence="2" id="KW-0285">Flavoprotein</keyword>